<evidence type="ECO:0000256" key="6">
    <source>
        <dbReference type="ARBA" id="ARBA00022989"/>
    </source>
</evidence>
<dbReference type="InterPro" id="IPR007653">
    <property type="entry name" value="SPC3"/>
</dbReference>
<dbReference type="PIRSF" id="PIRSF016089">
    <property type="entry name" value="SPC22"/>
    <property type="match status" value="1"/>
</dbReference>
<dbReference type="OrthoDB" id="10261524at2759"/>
<evidence type="ECO:0000256" key="7">
    <source>
        <dbReference type="ARBA" id="ARBA00023136"/>
    </source>
</evidence>
<keyword evidence="6" id="KW-1133">Transmembrane helix</keyword>
<dbReference type="InParanoid" id="A0A6P8HHV1"/>
<comment type="similarity">
    <text evidence="2 10">Belongs to the SPCS3 family.</text>
</comment>
<dbReference type="Pfam" id="PF04573">
    <property type="entry name" value="SPC22"/>
    <property type="match status" value="1"/>
</dbReference>
<dbReference type="GO" id="GO:0005787">
    <property type="term" value="C:signal peptidase complex"/>
    <property type="evidence" value="ECO:0007669"/>
    <property type="project" value="UniProtKB-UniRule"/>
</dbReference>
<keyword evidence="7 10" id="KW-0472">Membrane</keyword>
<protein>
    <recommendedName>
        <fullName evidence="8 10">Signal peptidase complex subunit 3</fullName>
    </recommendedName>
</protein>
<evidence type="ECO:0000256" key="8">
    <source>
        <dbReference type="ARBA" id="ARBA00029556"/>
    </source>
</evidence>
<evidence type="ECO:0000256" key="4">
    <source>
        <dbReference type="ARBA" id="ARBA00022824"/>
    </source>
</evidence>
<dbReference type="GO" id="GO:0045047">
    <property type="term" value="P:protein targeting to ER"/>
    <property type="evidence" value="ECO:0007669"/>
    <property type="project" value="TreeGrafter"/>
</dbReference>
<dbReference type="GeneID" id="116291517"/>
<gene>
    <name evidence="12" type="primary">LOC116291517</name>
</gene>
<evidence type="ECO:0000256" key="10">
    <source>
        <dbReference type="PIRNR" id="PIRNR016089"/>
    </source>
</evidence>
<dbReference type="PANTHER" id="PTHR12804:SF0">
    <property type="entry name" value="SIGNAL PEPTIDASE COMPLEX SUBUNIT 3"/>
    <property type="match status" value="1"/>
</dbReference>
<evidence type="ECO:0000256" key="2">
    <source>
        <dbReference type="ARBA" id="ARBA00009289"/>
    </source>
</evidence>
<dbReference type="GO" id="GO:0006465">
    <property type="term" value="P:signal peptide processing"/>
    <property type="evidence" value="ECO:0007669"/>
    <property type="project" value="UniProtKB-UniRule"/>
</dbReference>
<reference evidence="12" key="1">
    <citation type="submission" date="2025-08" db="UniProtKB">
        <authorList>
            <consortium name="RefSeq"/>
        </authorList>
    </citation>
    <scope>IDENTIFICATION</scope>
    <source>
        <tissue evidence="12">Tentacle</tissue>
    </source>
</reference>
<sequence length="180" mass="21135">MNTFLSRLNTIFAFTLTVLAALTFLCFLSTVFLDYHVRVTLKTDNIEVKNVQDFSVSNSKNDLGVLTFDVQTNFERLFNWNTKQLFVYLTAEYETRNNKFNQVVLWDKIILREDKSKIKLNTMNTKYYFFDDGNGLKGLKNVSMYLSWNVIPTAGLLPLVTGEQYKHLFDFPQQYSPYQR</sequence>
<comment type="function">
    <text evidence="9">Essential component of the signal peptidase complex (SPC) which catalyzes the cleavage of N-terminal signal sequences from nascent proteins as they are translocated into the lumen of the endoplasmic reticulum. Essential for the SPC catalytic activity, possibly by stabilizing and positioning the active center of the complex close to the lumenal surface.</text>
</comment>
<dbReference type="AlphaFoldDB" id="A0A6P8HHV1"/>
<evidence type="ECO:0000256" key="1">
    <source>
        <dbReference type="ARBA" id="ARBA00004648"/>
    </source>
</evidence>
<keyword evidence="11" id="KW-1185">Reference proteome</keyword>
<dbReference type="PANTHER" id="PTHR12804">
    <property type="entry name" value="MICROSOMAL SIGNAL PEPTIDASE 23 KD SUBUNIT SPC22/23"/>
    <property type="match status" value="1"/>
</dbReference>
<evidence type="ECO:0000256" key="9">
    <source>
        <dbReference type="ARBA" id="ARBA00046080"/>
    </source>
</evidence>
<keyword evidence="4 10" id="KW-0256">Endoplasmic reticulum</keyword>
<comment type="subcellular location">
    <subcellularLocation>
        <location evidence="1">Endoplasmic reticulum membrane</location>
        <topology evidence="1">Single-pass type II membrane protein</topology>
    </subcellularLocation>
</comment>
<dbReference type="Proteomes" id="UP000515163">
    <property type="component" value="Unplaced"/>
</dbReference>
<keyword evidence="5" id="KW-0735">Signal-anchor</keyword>
<dbReference type="RefSeq" id="XP_031554548.1">
    <property type="nucleotide sequence ID" value="XM_031698688.1"/>
</dbReference>
<dbReference type="FunCoup" id="A0A6P8HHV1">
    <property type="interactions" value="1221"/>
</dbReference>
<proteinExistence type="inferred from homology"/>
<keyword evidence="3" id="KW-0812">Transmembrane</keyword>
<accession>A0A6P8HHV1</accession>
<dbReference type="KEGG" id="aten:116291517"/>
<evidence type="ECO:0000313" key="11">
    <source>
        <dbReference type="Proteomes" id="UP000515163"/>
    </source>
</evidence>
<organism evidence="11 12">
    <name type="scientific">Actinia tenebrosa</name>
    <name type="common">Australian red waratah sea anemone</name>
    <dbReference type="NCBI Taxonomy" id="6105"/>
    <lineage>
        <taxon>Eukaryota</taxon>
        <taxon>Metazoa</taxon>
        <taxon>Cnidaria</taxon>
        <taxon>Anthozoa</taxon>
        <taxon>Hexacorallia</taxon>
        <taxon>Actiniaria</taxon>
        <taxon>Actiniidae</taxon>
        <taxon>Actinia</taxon>
    </lineage>
</organism>
<evidence type="ECO:0000313" key="12">
    <source>
        <dbReference type="RefSeq" id="XP_031554548.1"/>
    </source>
</evidence>
<evidence type="ECO:0000256" key="3">
    <source>
        <dbReference type="ARBA" id="ARBA00022692"/>
    </source>
</evidence>
<evidence type="ECO:0000256" key="5">
    <source>
        <dbReference type="ARBA" id="ARBA00022968"/>
    </source>
</evidence>
<name>A0A6P8HHV1_ACTTE</name>